<keyword evidence="1" id="KW-0808">Transferase</keyword>
<proteinExistence type="predicted"/>
<comment type="caution">
    <text evidence="1">The sequence shown here is derived from an EMBL/GenBank/DDBJ whole genome shotgun (WGS) entry which is preliminary data.</text>
</comment>
<protein>
    <submittedName>
        <fullName evidence="1">Glycosyltransferase</fullName>
    </submittedName>
</protein>
<dbReference type="AlphaFoldDB" id="A0A2A4HVM7"/>
<keyword evidence="2" id="KW-1185">Reference proteome</keyword>
<dbReference type="SUPFAM" id="SSF53756">
    <property type="entry name" value="UDP-Glycosyltransferase/glycogen phosphorylase"/>
    <property type="match status" value="1"/>
</dbReference>
<dbReference type="Proteomes" id="UP000218784">
    <property type="component" value="Unassembled WGS sequence"/>
</dbReference>
<dbReference type="GO" id="GO:0016740">
    <property type="term" value="F:transferase activity"/>
    <property type="evidence" value="ECO:0007669"/>
    <property type="project" value="UniProtKB-KW"/>
</dbReference>
<name>A0A2A4HVM7_9SPHN</name>
<dbReference type="Gene3D" id="3.40.50.2000">
    <property type="entry name" value="Glycogen Phosphorylase B"/>
    <property type="match status" value="1"/>
</dbReference>
<organism evidence="1 2">
    <name type="scientific">Sphingomonas ginsenosidimutans</name>
    <dbReference type="NCBI Taxonomy" id="862134"/>
    <lineage>
        <taxon>Bacteria</taxon>
        <taxon>Pseudomonadati</taxon>
        <taxon>Pseudomonadota</taxon>
        <taxon>Alphaproteobacteria</taxon>
        <taxon>Sphingomonadales</taxon>
        <taxon>Sphingomonadaceae</taxon>
        <taxon>Sphingomonas</taxon>
    </lineage>
</organism>
<sequence>MTRPIGYYVHHHGDGHRQRAIAIGQAMDRPVTLLGTGLSGRSGDLPCIDLPDDRLDDSFAGVDGTDRPPALHYAPIDHDGIRRRVAALTQWIATARPALVIVDVSVEVAMLARLASVPTVYVRLNGKRIDRPHLDAFASATALLAPFHAALDEPDLPPWVRRKSFHAPTIVTPVSDAHVAPGDHILVVIGRGGAPSDGERWAQAARAMPDRPWQVIGPCTAPADPPPNLSLLGWVEDADRRIAEAGVVIGAAGDGLLASVLAHRRPFLCLPEPRPFDEQGSKAHRLAALSAAVVLENWPDPAAFPRHIAKAQAMAACWPDALCEVGGAARVAGWIGALAQQSDIRKEV</sequence>
<reference evidence="1 2" key="1">
    <citation type="submission" date="2017-09" db="EMBL/GenBank/DDBJ databases">
        <title>Sphingomonas ginsenosidimutans KACC 14949, whole genome shotgun sequence.</title>
        <authorList>
            <person name="Feng G."/>
            <person name="Zhu H."/>
        </authorList>
    </citation>
    <scope>NUCLEOTIDE SEQUENCE [LARGE SCALE GENOMIC DNA]</scope>
    <source>
        <strain evidence="1 2">KACC 14949</strain>
    </source>
</reference>
<evidence type="ECO:0000313" key="1">
    <source>
        <dbReference type="EMBL" id="PCG08420.1"/>
    </source>
</evidence>
<dbReference type="RefSeq" id="WP_096613188.1">
    <property type="nucleotide sequence ID" value="NZ_NWVD01000006.1"/>
</dbReference>
<gene>
    <name evidence="1" type="ORF">COA17_13765</name>
</gene>
<evidence type="ECO:0000313" key="2">
    <source>
        <dbReference type="Proteomes" id="UP000218784"/>
    </source>
</evidence>
<accession>A0A2A4HVM7</accession>
<dbReference type="EMBL" id="NWVD01000006">
    <property type="protein sequence ID" value="PCG08420.1"/>
    <property type="molecule type" value="Genomic_DNA"/>
</dbReference>